<reference evidence="1 2" key="1">
    <citation type="submission" date="2019-10" db="EMBL/GenBank/DDBJ databases">
        <title>Genomic analysis of Raineyella sp. CBA3103.</title>
        <authorList>
            <person name="Roh S.W."/>
        </authorList>
    </citation>
    <scope>NUCLEOTIDE SEQUENCE [LARGE SCALE GENOMIC DNA]</scope>
    <source>
        <strain evidence="1 2">CBA3103</strain>
    </source>
</reference>
<dbReference type="Proteomes" id="UP000386847">
    <property type="component" value="Chromosome"/>
</dbReference>
<gene>
    <name evidence="1" type="ORF">Rai3103_01000</name>
</gene>
<dbReference type="KEGG" id="rain:Rai3103_01000"/>
<name>A0A5Q2F6Q4_9ACTN</name>
<evidence type="ECO:0000313" key="1">
    <source>
        <dbReference type="EMBL" id="QGF22499.1"/>
    </source>
</evidence>
<protein>
    <submittedName>
        <fullName evidence="1">TIGR03089 family protein</fullName>
    </submittedName>
</protein>
<keyword evidence="2" id="KW-1185">Reference proteome</keyword>
<evidence type="ECO:0000313" key="2">
    <source>
        <dbReference type="Proteomes" id="UP000386847"/>
    </source>
</evidence>
<accession>A0A5Q2F6Q4</accession>
<dbReference type="AlphaFoldDB" id="A0A5Q2F6Q4"/>
<sequence>MTHGARLGDLGTVLRMRTAGSLSLDHCLRDRVRHRGGDPLVTYYAPSSGVRIELSARTFANWVDKTANLIVDDLDVTEGDVAVLPLVTDHPGHWSSLVWIAALWQVGVLVRDPRQADGAPDLVVTGPEEYDDDFAGARALAARATVACALHPLGLGFPRPVAPGVVDYGAEVLSQPDVYVQAPASPGAPLWQAAGSSLDWAAVRGDAERLLADPSVGDVTYGRRLVRPGEAYATVLAALVAPLLGDGSVVVVDGPVDEAALAGIAAAERITA</sequence>
<dbReference type="InterPro" id="IPR017523">
    <property type="entry name" value="Rv3268"/>
</dbReference>
<organism evidence="1 2">
    <name type="scientific">Raineyella fluvialis</name>
    <dbReference type="NCBI Taxonomy" id="2662261"/>
    <lineage>
        <taxon>Bacteria</taxon>
        <taxon>Bacillati</taxon>
        <taxon>Actinomycetota</taxon>
        <taxon>Actinomycetes</taxon>
        <taxon>Propionibacteriales</taxon>
        <taxon>Propionibacteriaceae</taxon>
        <taxon>Raineyella</taxon>
    </lineage>
</organism>
<dbReference type="EMBL" id="CP045725">
    <property type="protein sequence ID" value="QGF22499.1"/>
    <property type="molecule type" value="Genomic_DNA"/>
</dbReference>
<dbReference type="NCBIfam" id="TIGR03089">
    <property type="entry name" value="TIGR03089 family protein"/>
    <property type="match status" value="1"/>
</dbReference>
<proteinExistence type="predicted"/>